<sequence length="81" mass="8658">MAEPTQTEKPPTRPDIGIALCAWHESYSNAARLVRDTSGAKLFARLPCRQAYNLAPMASNESIGPRGTSSLAPISDLGRSS</sequence>
<reference evidence="2" key="1">
    <citation type="journal article" date="2014" name="Int. J. Syst. Evol. Microbiol.">
        <title>Complete genome sequence of Corynebacterium casei LMG S-19264T (=DSM 44701T), isolated from a smear-ripened cheese.</title>
        <authorList>
            <consortium name="US DOE Joint Genome Institute (JGI-PGF)"/>
            <person name="Walter F."/>
            <person name="Albersmeier A."/>
            <person name="Kalinowski J."/>
            <person name="Ruckert C."/>
        </authorList>
    </citation>
    <scope>NUCLEOTIDE SEQUENCE</scope>
    <source>
        <strain evidence="2">JCM 4125</strain>
    </source>
</reference>
<comment type="caution">
    <text evidence="2">The sequence shown here is derived from an EMBL/GenBank/DDBJ whole genome shotgun (WGS) entry which is preliminary data.</text>
</comment>
<dbReference type="AlphaFoldDB" id="A0A918M177"/>
<name>A0A918M177_9ACTN</name>
<dbReference type="EMBL" id="BMSA01000041">
    <property type="protein sequence ID" value="GGT92476.1"/>
    <property type="molecule type" value="Genomic_DNA"/>
</dbReference>
<accession>A0A918M177</accession>
<feature type="compositionally biased region" description="Polar residues" evidence="1">
    <location>
        <begin position="59"/>
        <end position="81"/>
    </location>
</feature>
<evidence type="ECO:0000313" key="3">
    <source>
        <dbReference type="Proteomes" id="UP000646776"/>
    </source>
</evidence>
<reference evidence="2" key="2">
    <citation type="submission" date="2020-09" db="EMBL/GenBank/DDBJ databases">
        <authorList>
            <person name="Sun Q."/>
            <person name="Ohkuma M."/>
        </authorList>
    </citation>
    <scope>NUCLEOTIDE SEQUENCE</scope>
    <source>
        <strain evidence="2">JCM 4125</strain>
    </source>
</reference>
<organism evidence="2 3">
    <name type="scientific">Streptomyces phaeofaciens</name>
    <dbReference type="NCBI Taxonomy" id="68254"/>
    <lineage>
        <taxon>Bacteria</taxon>
        <taxon>Bacillati</taxon>
        <taxon>Actinomycetota</taxon>
        <taxon>Actinomycetes</taxon>
        <taxon>Kitasatosporales</taxon>
        <taxon>Streptomycetaceae</taxon>
        <taxon>Streptomyces</taxon>
    </lineage>
</organism>
<protein>
    <submittedName>
        <fullName evidence="2">Uncharacterized protein</fullName>
    </submittedName>
</protein>
<evidence type="ECO:0000313" key="2">
    <source>
        <dbReference type="EMBL" id="GGT92476.1"/>
    </source>
</evidence>
<proteinExistence type="predicted"/>
<feature type="region of interest" description="Disordered" evidence="1">
    <location>
        <begin position="57"/>
        <end position="81"/>
    </location>
</feature>
<evidence type="ECO:0000256" key="1">
    <source>
        <dbReference type="SAM" id="MobiDB-lite"/>
    </source>
</evidence>
<keyword evidence="3" id="KW-1185">Reference proteome</keyword>
<dbReference type="Proteomes" id="UP000646776">
    <property type="component" value="Unassembled WGS sequence"/>
</dbReference>
<gene>
    <name evidence="2" type="ORF">GCM10010226_83010</name>
</gene>